<evidence type="ECO:0000256" key="1">
    <source>
        <dbReference type="SAM" id="SignalP"/>
    </source>
</evidence>
<evidence type="ECO:0000259" key="2">
    <source>
        <dbReference type="Pfam" id="PF05922"/>
    </source>
</evidence>
<keyword evidence="1" id="KW-0732">Signal</keyword>
<sequence>MGGCIFNLHLLVSSFLLSTFFLNAAQANKKCYIVYLGAHSHGPNPSSYDLESATNSHYDLLSSTLGSHEKAKEAIIYSYNKHINGFAALLEEEEAAQIASKEDG</sequence>
<protein>
    <recommendedName>
        <fullName evidence="2">Inhibitor I9 domain-containing protein</fullName>
    </recommendedName>
</protein>
<dbReference type="PANTHER" id="PTHR48222:SF4">
    <property type="entry name" value="PROTEINASE INHIBITOR, PROPEPTIDE"/>
    <property type="match status" value="1"/>
</dbReference>
<feature type="signal peptide" evidence="1">
    <location>
        <begin position="1"/>
        <end position="27"/>
    </location>
</feature>
<dbReference type="Pfam" id="PF05922">
    <property type="entry name" value="Inhibitor_I9"/>
    <property type="match status" value="1"/>
</dbReference>
<organism evidence="3 4">
    <name type="scientific">Stylosanthes scabra</name>
    <dbReference type="NCBI Taxonomy" id="79078"/>
    <lineage>
        <taxon>Eukaryota</taxon>
        <taxon>Viridiplantae</taxon>
        <taxon>Streptophyta</taxon>
        <taxon>Embryophyta</taxon>
        <taxon>Tracheophyta</taxon>
        <taxon>Spermatophyta</taxon>
        <taxon>Magnoliopsida</taxon>
        <taxon>eudicotyledons</taxon>
        <taxon>Gunneridae</taxon>
        <taxon>Pentapetalae</taxon>
        <taxon>rosids</taxon>
        <taxon>fabids</taxon>
        <taxon>Fabales</taxon>
        <taxon>Fabaceae</taxon>
        <taxon>Papilionoideae</taxon>
        <taxon>50 kb inversion clade</taxon>
        <taxon>dalbergioids sensu lato</taxon>
        <taxon>Dalbergieae</taxon>
        <taxon>Pterocarpus clade</taxon>
        <taxon>Stylosanthes</taxon>
    </lineage>
</organism>
<dbReference type="Proteomes" id="UP001341840">
    <property type="component" value="Unassembled WGS sequence"/>
</dbReference>
<keyword evidence="4" id="KW-1185">Reference proteome</keyword>
<dbReference type="InterPro" id="IPR037045">
    <property type="entry name" value="S8pro/Inhibitor_I9_sf"/>
</dbReference>
<reference evidence="3 4" key="1">
    <citation type="journal article" date="2023" name="Plants (Basel)">
        <title>Bridging the Gap: Combining Genomics and Transcriptomics Approaches to Understand Stylosanthes scabra, an Orphan Legume from the Brazilian Caatinga.</title>
        <authorList>
            <person name="Ferreira-Neto J.R.C."/>
            <person name="da Silva M.D."/>
            <person name="Binneck E."/>
            <person name="de Melo N.F."/>
            <person name="da Silva R.H."/>
            <person name="de Melo A.L.T.M."/>
            <person name="Pandolfi V."/>
            <person name="Bustamante F.O."/>
            <person name="Brasileiro-Vidal A.C."/>
            <person name="Benko-Iseppon A.M."/>
        </authorList>
    </citation>
    <scope>NUCLEOTIDE SEQUENCE [LARGE SCALE GENOMIC DNA]</scope>
    <source>
        <tissue evidence="3">Leaves</tissue>
    </source>
</reference>
<dbReference type="EMBL" id="JASCZI010211471">
    <property type="protein sequence ID" value="MED6192420.1"/>
    <property type="molecule type" value="Genomic_DNA"/>
</dbReference>
<dbReference type="Gene3D" id="3.30.70.80">
    <property type="entry name" value="Peptidase S8 propeptide/proteinase inhibitor I9"/>
    <property type="match status" value="1"/>
</dbReference>
<evidence type="ECO:0000313" key="3">
    <source>
        <dbReference type="EMBL" id="MED6192420.1"/>
    </source>
</evidence>
<dbReference type="PANTHER" id="PTHR48222">
    <property type="entry name" value="PROTEINASE INHIBITOR, PROPEPTIDE"/>
    <property type="match status" value="1"/>
</dbReference>
<accession>A0ABU6X2Q1</accession>
<feature type="chain" id="PRO_5046316246" description="Inhibitor I9 domain-containing protein" evidence="1">
    <location>
        <begin position="28"/>
        <end position="104"/>
    </location>
</feature>
<proteinExistence type="predicted"/>
<name>A0ABU6X2Q1_9FABA</name>
<gene>
    <name evidence="3" type="ORF">PIB30_009780</name>
</gene>
<feature type="domain" description="Inhibitor I9" evidence="2">
    <location>
        <begin position="32"/>
        <end position="102"/>
    </location>
</feature>
<dbReference type="InterPro" id="IPR010259">
    <property type="entry name" value="S8pro/Inhibitor_I9"/>
</dbReference>
<comment type="caution">
    <text evidence="3">The sequence shown here is derived from an EMBL/GenBank/DDBJ whole genome shotgun (WGS) entry which is preliminary data.</text>
</comment>
<evidence type="ECO:0000313" key="4">
    <source>
        <dbReference type="Proteomes" id="UP001341840"/>
    </source>
</evidence>